<organism evidence="4 5">
    <name type="scientific">Terasakiella brassicae</name>
    <dbReference type="NCBI Taxonomy" id="1634917"/>
    <lineage>
        <taxon>Bacteria</taxon>
        <taxon>Pseudomonadati</taxon>
        <taxon>Pseudomonadota</taxon>
        <taxon>Alphaproteobacteria</taxon>
        <taxon>Rhodospirillales</taxon>
        <taxon>Terasakiellaceae</taxon>
        <taxon>Terasakiella</taxon>
    </lineage>
</organism>
<dbReference type="NCBIfam" id="TIGR00715">
    <property type="entry name" value="precor6x_red"/>
    <property type="match status" value="1"/>
</dbReference>
<keyword evidence="5" id="KW-1185">Reference proteome</keyword>
<dbReference type="PANTHER" id="PTHR36925:SF1">
    <property type="entry name" value="COBALT-PRECORRIN-6A REDUCTASE"/>
    <property type="match status" value="1"/>
</dbReference>
<reference evidence="4" key="2">
    <citation type="submission" date="2020-09" db="EMBL/GenBank/DDBJ databases">
        <authorList>
            <person name="Sun Q."/>
            <person name="Zhou Y."/>
        </authorList>
    </citation>
    <scope>NUCLEOTIDE SEQUENCE</scope>
    <source>
        <strain evidence="4">CGMCC 1.15254</strain>
    </source>
</reference>
<dbReference type="Pfam" id="PF02571">
    <property type="entry name" value="CbiJ"/>
    <property type="match status" value="1"/>
</dbReference>
<evidence type="ECO:0000313" key="5">
    <source>
        <dbReference type="Proteomes" id="UP000632498"/>
    </source>
</evidence>
<evidence type="ECO:0000256" key="2">
    <source>
        <dbReference type="ARBA" id="ARBA00022573"/>
    </source>
</evidence>
<accession>A0A917C279</accession>
<keyword evidence="3" id="KW-0560">Oxidoreductase</keyword>
<protein>
    <submittedName>
        <fullName evidence="4">Precorrin-6A reductase</fullName>
    </submittedName>
</protein>
<evidence type="ECO:0000313" key="4">
    <source>
        <dbReference type="EMBL" id="GGF66437.1"/>
    </source>
</evidence>
<dbReference type="AlphaFoldDB" id="A0A917C279"/>
<evidence type="ECO:0000256" key="1">
    <source>
        <dbReference type="ARBA" id="ARBA00004953"/>
    </source>
</evidence>
<dbReference type="InterPro" id="IPR003723">
    <property type="entry name" value="Precorrin-6x_reduct"/>
</dbReference>
<evidence type="ECO:0000256" key="3">
    <source>
        <dbReference type="ARBA" id="ARBA00023002"/>
    </source>
</evidence>
<proteinExistence type="predicted"/>
<comment type="pathway">
    <text evidence="1">Cofactor biosynthesis; adenosylcobalamin biosynthesis.</text>
</comment>
<reference evidence="4" key="1">
    <citation type="journal article" date="2014" name="Int. J. Syst. Evol. Microbiol.">
        <title>Complete genome sequence of Corynebacterium casei LMG S-19264T (=DSM 44701T), isolated from a smear-ripened cheese.</title>
        <authorList>
            <consortium name="US DOE Joint Genome Institute (JGI-PGF)"/>
            <person name="Walter F."/>
            <person name="Albersmeier A."/>
            <person name="Kalinowski J."/>
            <person name="Ruckert C."/>
        </authorList>
    </citation>
    <scope>NUCLEOTIDE SEQUENCE</scope>
    <source>
        <strain evidence="4">CGMCC 1.15254</strain>
    </source>
</reference>
<dbReference type="PANTHER" id="PTHR36925">
    <property type="entry name" value="COBALT-PRECORRIN-6A REDUCTASE"/>
    <property type="match status" value="1"/>
</dbReference>
<keyword evidence="2" id="KW-0169">Cobalamin biosynthesis</keyword>
<dbReference type="GO" id="GO:0016994">
    <property type="term" value="F:precorrin-6A reductase activity"/>
    <property type="evidence" value="ECO:0007669"/>
    <property type="project" value="InterPro"/>
</dbReference>
<sequence>MPNKKLLILGGTGEAAQLAQQAVDVFGNKLEVVISYAGVTRHQPDLPCEIRVGGFGGPSGLIDYLKENNFTHLIDATHPFAEQISMHAYVAAQDLEIPFLILWRDEWRAQIGDRWLDVSDMEEAARQVAAFGVKTFLTIGVKELSAFDGIADVAMVVRLVNEPAQKLPLANYECVIARPPFSVEAERELIREKQIRLLVSKNSGGEATRAKLEAARLEGVPVIMVRRPPQEPVDYVTHPREAIQWLNMHGV</sequence>
<dbReference type="PROSITE" id="PS51014">
    <property type="entry name" value="COBK_CBIJ"/>
    <property type="match status" value="1"/>
</dbReference>
<dbReference type="Proteomes" id="UP000632498">
    <property type="component" value="Unassembled WGS sequence"/>
</dbReference>
<dbReference type="RefSeq" id="WP_188664581.1">
    <property type="nucleotide sequence ID" value="NZ_BMHV01000013.1"/>
</dbReference>
<gene>
    <name evidence="4" type="primary">cobK</name>
    <name evidence="4" type="ORF">GCM10011332_20680</name>
</gene>
<dbReference type="EMBL" id="BMHV01000013">
    <property type="protein sequence ID" value="GGF66437.1"/>
    <property type="molecule type" value="Genomic_DNA"/>
</dbReference>
<name>A0A917C279_9PROT</name>
<comment type="caution">
    <text evidence="4">The sequence shown here is derived from an EMBL/GenBank/DDBJ whole genome shotgun (WGS) entry which is preliminary data.</text>
</comment>
<dbReference type="NCBIfam" id="NF005968">
    <property type="entry name" value="PRK08057.1-2"/>
    <property type="match status" value="1"/>
</dbReference>
<dbReference type="GO" id="GO:0009236">
    <property type="term" value="P:cobalamin biosynthetic process"/>
    <property type="evidence" value="ECO:0007669"/>
    <property type="project" value="UniProtKB-KW"/>
</dbReference>